<name>A0ABR2ZRZ5_9AGAR</name>
<reference evidence="1 2" key="1">
    <citation type="submission" date="2024-05" db="EMBL/GenBank/DDBJ databases">
        <title>A draft genome resource for the thread blight pathogen Marasmius tenuissimus strain MS-2.</title>
        <authorList>
            <person name="Yulfo-Soto G.E."/>
            <person name="Baruah I.K."/>
            <person name="Amoako-Attah I."/>
            <person name="Bukari Y."/>
            <person name="Meinhardt L.W."/>
            <person name="Bailey B.A."/>
            <person name="Cohen S.P."/>
        </authorList>
    </citation>
    <scope>NUCLEOTIDE SEQUENCE [LARGE SCALE GENOMIC DNA]</scope>
    <source>
        <strain evidence="1 2">MS-2</strain>
    </source>
</reference>
<comment type="caution">
    <text evidence="1">The sequence shown here is derived from an EMBL/GenBank/DDBJ whole genome shotgun (WGS) entry which is preliminary data.</text>
</comment>
<keyword evidence="2" id="KW-1185">Reference proteome</keyword>
<evidence type="ECO:0000313" key="1">
    <source>
        <dbReference type="EMBL" id="KAL0064346.1"/>
    </source>
</evidence>
<proteinExistence type="predicted"/>
<gene>
    <name evidence="1" type="ORF">AAF712_008646</name>
</gene>
<organism evidence="1 2">
    <name type="scientific">Marasmius tenuissimus</name>
    <dbReference type="NCBI Taxonomy" id="585030"/>
    <lineage>
        <taxon>Eukaryota</taxon>
        <taxon>Fungi</taxon>
        <taxon>Dikarya</taxon>
        <taxon>Basidiomycota</taxon>
        <taxon>Agaricomycotina</taxon>
        <taxon>Agaricomycetes</taxon>
        <taxon>Agaricomycetidae</taxon>
        <taxon>Agaricales</taxon>
        <taxon>Marasmiineae</taxon>
        <taxon>Marasmiaceae</taxon>
        <taxon>Marasmius</taxon>
    </lineage>
</organism>
<evidence type="ECO:0000313" key="2">
    <source>
        <dbReference type="Proteomes" id="UP001437256"/>
    </source>
</evidence>
<dbReference type="Proteomes" id="UP001437256">
    <property type="component" value="Unassembled WGS sequence"/>
</dbReference>
<sequence length="152" mass="17108">MAQWRSLHSESIASWMVLSGKYWVHHFVHCQRSWANELESEYDGFLHKDGVDLNGMKKSLTLTVPEELKGMMTDATKKARALEATSLRGRSLLSHWLRGFSLLSIIGKIVIGSMTERLVLALPLHRSSAARTYVHSQISTRTGIHHTAAKNV</sequence>
<dbReference type="EMBL" id="JBBXMP010000063">
    <property type="protein sequence ID" value="KAL0064346.1"/>
    <property type="molecule type" value="Genomic_DNA"/>
</dbReference>
<accession>A0ABR2ZRZ5</accession>
<protein>
    <submittedName>
        <fullName evidence="1">Uncharacterized protein</fullName>
    </submittedName>
</protein>